<feature type="domain" description="Peptidase S8/S53" evidence="12">
    <location>
        <begin position="116"/>
        <end position="355"/>
    </location>
</feature>
<evidence type="ECO:0000259" key="12">
    <source>
        <dbReference type="Pfam" id="PF00082"/>
    </source>
</evidence>
<dbReference type="InterPro" id="IPR036852">
    <property type="entry name" value="Peptidase_S8/S53_dom_sf"/>
</dbReference>
<evidence type="ECO:0000256" key="5">
    <source>
        <dbReference type="ARBA" id="ARBA00022670"/>
    </source>
</evidence>
<keyword evidence="8 10" id="KW-0720">Serine protease</keyword>
<evidence type="ECO:0000313" key="14">
    <source>
        <dbReference type="Proteomes" id="UP000181936"/>
    </source>
</evidence>
<evidence type="ECO:0000256" key="6">
    <source>
        <dbReference type="ARBA" id="ARBA00022723"/>
    </source>
</evidence>
<keyword evidence="5 10" id="KW-0645">Protease</keyword>
<feature type="active site" description="Charge relay system" evidence="10">
    <location>
        <position position="310"/>
    </location>
</feature>
<organism evidence="13 14">
    <name type="scientific">Bacillus weihaiensis</name>
    <dbReference type="NCBI Taxonomy" id="1547283"/>
    <lineage>
        <taxon>Bacteria</taxon>
        <taxon>Bacillati</taxon>
        <taxon>Bacillota</taxon>
        <taxon>Bacilli</taxon>
        <taxon>Bacillales</taxon>
        <taxon>Bacillaceae</taxon>
        <taxon>Bacillus</taxon>
    </lineage>
</organism>
<reference evidence="13 14" key="1">
    <citation type="journal article" date="2016" name="Sci. Rep.">
        <title>Complete genome sequence and transcriptomic analysis of a novel marine strain Bacillus weihaiensis reveals the mechanism of brown algae degradation.</title>
        <authorList>
            <person name="Zhu Y."/>
            <person name="Chen P."/>
            <person name="Bao Y."/>
            <person name="Men Y."/>
            <person name="Zeng Y."/>
            <person name="Yang J."/>
            <person name="Sun J."/>
            <person name="Sun Y."/>
        </authorList>
    </citation>
    <scope>NUCLEOTIDE SEQUENCE [LARGE SCALE GENOMIC DNA]</scope>
    <source>
        <strain evidence="13 14">Alg07</strain>
    </source>
</reference>
<dbReference type="Gene3D" id="3.40.50.200">
    <property type="entry name" value="Peptidase S8/S53 domain"/>
    <property type="match status" value="1"/>
</dbReference>
<sequence length="377" mass="40342">MKNKLVVLVSILILFISFIVPEVGNAQTKKSYLIGFNNKVSESIINKYGGDLDKTFRFIPVVSAKLSDRAVEALSHNPNITYIEENAQVKIMGQEVPWGYTHINADDVQGLGGTGYGVNIGVMDTGIDNFHEDLNVVGGETFVDGTSDYMDDNGHGTHVSGVISALNNNLGVLGVAAEANLYSIKVLDNNGNGYYSDVIEGIEWAMMNQIDILNMSFGNSSSSLALEEAIDTAYNNGMLIVASAGNNGYSKKGSLTYPAKYSSVISVGAVDQYDNRASFSSVGKELELVAPGIYINSTVPGGYSIFDGTSMAAPYVTGVATLLMQLMPELTNIEIRRILNDTARPLGESFSYGNGLVDGQNAINFTSTNANNTKAKK</sequence>
<dbReference type="Pfam" id="PF00082">
    <property type="entry name" value="Peptidase_S8"/>
    <property type="match status" value="1"/>
</dbReference>
<dbReference type="GO" id="GO:0004252">
    <property type="term" value="F:serine-type endopeptidase activity"/>
    <property type="evidence" value="ECO:0007669"/>
    <property type="project" value="UniProtKB-UniRule"/>
</dbReference>
<feature type="active site" description="Charge relay system" evidence="10">
    <location>
        <position position="155"/>
    </location>
</feature>
<dbReference type="EMBL" id="CP016020">
    <property type="protein sequence ID" value="APH07197.1"/>
    <property type="molecule type" value="Genomic_DNA"/>
</dbReference>
<dbReference type="GO" id="GO:0006508">
    <property type="term" value="P:proteolysis"/>
    <property type="evidence" value="ECO:0007669"/>
    <property type="project" value="UniProtKB-KW"/>
</dbReference>
<accession>A0A1L3MXY6</accession>
<evidence type="ECO:0000256" key="7">
    <source>
        <dbReference type="ARBA" id="ARBA00022801"/>
    </source>
</evidence>
<protein>
    <recommendedName>
        <fullName evidence="12">Peptidase S8/S53 domain-containing protein</fullName>
    </recommendedName>
</protein>
<gene>
    <name evidence="13" type="ORF">A9C19_20320</name>
</gene>
<dbReference type="InterPro" id="IPR023827">
    <property type="entry name" value="Peptidase_S8_Asp-AS"/>
</dbReference>
<proteinExistence type="inferred from homology"/>
<dbReference type="Proteomes" id="UP000181936">
    <property type="component" value="Chromosome"/>
</dbReference>
<keyword evidence="9" id="KW-0106">Calcium</keyword>
<name>A0A1L3MXY6_9BACI</name>
<evidence type="ECO:0000256" key="3">
    <source>
        <dbReference type="ARBA" id="ARBA00011073"/>
    </source>
</evidence>
<dbReference type="PANTHER" id="PTHR43806:SF11">
    <property type="entry name" value="CEREVISIN-RELATED"/>
    <property type="match status" value="1"/>
</dbReference>
<dbReference type="PANTHER" id="PTHR43806">
    <property type="entry name" value="PEPTIDASE S8"/>
    <property type="match status" value="1"/>
</dbReference>
<dbReference type="InterPro" id="IPR050131">
    <property type="entry name" value="Peptidase_S8_subtilisin-like"/>
</dbReference>
<dbReference type="KEGG" id="bwh:A9C19_20320"/>
<dbReference type="CDD" id="cd07477">
    <property type="entry name" value="Peptidases_S8_Subtilisin_subset"/>
    <property type="match status" value="1"/>
</dbReference>
<evidence type="ECO:0000256" key="8">
    <source>
        <dbReference type="ARBA" id="ARBA00022825"/>
    </source>
</evidence>
<dbReference type="GO" id="GO:0046872">
    <property type="term" value="F:metal ion binding"/>
    <property type="evidence" value="ECO:0007669"/>
    <property type="project" value="UniProtKB-KW"/>
</dbReference>
<evidence type="ECO:0000256" key="2">
    <source>
        <dbReference type="ARBA" id="ARBA00004613"/>
    </source>
</evidence>
<keyword evidence="6" id="KW-0479">Metal-binding</keyword>
<dbReference type="InterPro" id="IPR000209">
    <property type="entry name" value="Peptidase_S8/S53_dom"/>
</dbReference>
<dbReference type="InterPro" id="IPR034202">
    <property type="entry name" value="Subtilisin_Carlsberg-like"/>
</dbReference>
<dbReference type="PROSITE" id="PS00138">
    <property type="entry name" value="SUBTILASE_SER"/>
    <property type="match status" value="1"/>
</dbReference>
<comment type="similarity">
    <text evidence="3 10 11">Belongs to the peptidase S8 family.</text>
</comment>
<keyword evidence="4" id="KW-0964">Secreted</keyword>
<dbReference type="STRING" id="1547283.A9C19_20320"/>
<dbReference type="SUPFAM" id="SSF52743">
    <property type="entry name" value="Subtilisin-like"/>
    <property type="match status" value="1"/>
</dbReference>
<comment type="subcellular location">
    <subcellularLocation>
        <location evidence="2">Secreted</location>
    </subcellularLocation>
</comment>
<dbReference type="GO" id="GO:0005576">
    <property type="term" value="C:extracellular region"/>
    <property type="evidence" value="ECO:0007669"/>
    <property type="project" value="UniProtKB-SubCell"/>
</dbReference>
<evidence type="ECO:0000256" key="1">
    <source>
        <dbReference type="ARBA" id="ARBA00001913"/>
    </source>
</evidence>
<comment type="cofactor">
    <cofactor evidence="1">
        <name>Ca(2+)</name>
        <dbReference type="ChEBI" id="CHEBI:29108"/>
    </cofactor>
</comment>
<dbReference type="InterPro" id="IPR015500">
    <property type="entry name" value="Peptidase_S8_subtilisin-rel"/>
</dbReference>
<dbReference type="AlphaFoldDB" id="A0A1L3MXY6"/>
<dbReference type="InterPro" id="IPR037045">
    <property type="entry name" value="S8pro/Inhibitor_I9_sf"/>
</dbReference>
<evidence type="ECO:0000256" key="9">
    <source>
        <dbReference type="ARBA" id="ARBA00022837"/>
    </source>
</evidence>
<dbReference type="PROSITE" id="PS00137">
    <property type="entry name" value="SUBTILASE_HIS"/>
    <property type="match status" value="1"/>
</dbReference>
<dbReference type="PROSITE" id="PS00136">
    <property type="entry name" value="SUBTILASE_ASP"/>
    <property type="match status" value="1"/>
</dbReference>
<feature type="active site" description="Charge relay system" evidence="10">
    <location>
        <position position="124"/>
    </location>
</feature>
<dbReference type="SUPFAM" id="SSF54897">
    <property type="entry name" value="Protease propeptides/inhibitors"/>
    <property type="match status" value="1"/>
</dbReference>
<evidence type="ECO:0000256" key="11">
    <source>
        <dbReference type="RuleBase" id="RU003355"/>
    </source>
</evidence>
<keyword evidence="14" id="KW-1185">Reference proteome</keyword>
<dbReference type="PRINTS" id="PR00723">
    <property type="entry name" value="SUBTILISIN"/>
</dbReference>
<evidence type="ECO:0000256" key="4">
    <source>
        <dbReference type="ARBA" id="ARBA00022525"/>
    </source>
</evidence>
<dbReference type="InterPro" id="IPR023828">
    <property type="entry name" value="Peptidase_S8_Ser-AS"/>
</dbReference>
<evidence type="ECO:0000256" key="10">
    <source>
        <dbReference type="PROSITE-ProRule" id="PRU01240"/>
    </source>
</evidence>
<dbReference type="InterPro" id="IPR022398">
    <property type="entry name" value="Peptidase_S8_His-AS"/>
</dbReference>
<keyword evidence="7 10" id="KW-0378">Hydrolase</keyword>
<dbReference type="Gene3D" id="3.30.70.80">
    <property type="entry name" value="Peptidase S8 propeptide/proteinase inhibitor I9"/>
    <property type="match status" value="1"/>
</dbReference>
<dbReference type="PROSITE" id="PS51892">
    <property type="entry name" value="SUBTILASE"/>
    <property type="match status" value="1"/>
</dbReference>
<evidence type="ECO:0000313" key="13">
    <source>
        <dbReference type="EMBL" id="APH07197.1"/>
    </source>
</evidence>